<dbReference type="Gene3D" id="3.60.40.10">
    <property type="entry name" value="PPM-type phosphatase domain"/>
    <property type="match status" value="1"/>
</dbReference>
<dbReference type="Gene3D" id="3.30.565.10">
    <property type="entry name" value="Histidine kinase-like ATPase, C-terminal domain"/>
    <property type="match status" value="1"/>
</dbReference>
<dbReference type="InterPro" id="IPR029016">
    <property type="entry name" value="GAF-like_dom_sf"/>
</dbReference>
<dbReference type="Gene3D" id="3.30.450.40">
    <property type="match status" value="1"/>
</dbReference>
<dbReference type="EMBL" id="JAGIQL010000073">
    <property type="protein sequence ID" value="MBP0459482.1"/>
    <property type="molecule type" value="Genomic_DNA"/>
</dbReference>
<evidence type="ECO:0000256" key="1">
    <source>
        <dbReference type="ARBA" id="ARBA00022801"/>
    </source>
</evidence>
<accession>A0A940MEC7</accession>
<dbReference type="InterPro" id="IPR036890">
    <property type="entry name" value="HATPase_C_sf"/>
</dbReference>
<dbReference type="InterPro" id="IPR013656">
    <property type="entry name" value="PAS_4"/>
</dbReference>
<dbReference type="SUPFAM" id="SSF55874">
    <property type="entry name" value="ATPase domain of HSP90 chaperone/DNA topoisomerase II/histidine kinase"/>
    <property type="match status" value="1"/>
</dbReference>
<dbReference type="SUPFAM" id="SSF55781">
    <property type="entry name" value="GAF domain-like"/>
    <property type="match status" value="1"/>
</dbReference>
<keyword evidence="4" id="KW-1185">Reference proteome</keyword>
<dbReference type="RefSeq" id="WP_209341337.1">
    <property type="nucleotide sequence ID" value="NZ_JAGIQL010000073.1"/>
</dbReference>
<dbReference type="GO" id="GO:0016791">
    <property type="term" value="F:phosphatase activity"/>
    <property type="evidence" value="ECO:0007669"/>
    <property type="project" value="TreeGrafter"/>
</dbReference>
<dbReference type="SMART" id="SM00331">
    <property type="entry name" value="PP2C_SIG"/>
    <property type="match status" value="1"/>
</dbReference>
<dbReference type="CDD" id="cd16936">
    <property type="entry name" value="HATPase_RsbW-like"/>
    <property type="match status" value="1"/>
</dbReference>
<dbReference type="InterPro" id="IPR003594">
    <property type="entry name" value="HATPase_dom"/>
</dbReference>
<dbReference type="Pfam" id="PF13581">
    <property type="entry name" value="HATPase_c_2"/>
    <property type="match status" value="1"/>
</dbReference>
<dbReference type="PANTHER" id="PTHR43156:SF2">
    <property type="entry name" value="STAGE II SPORULATION PROTEIN E"/>
    <property type="match status" value="1"/>
</dbReference>
<dbReference type="InterPro" id="IPR001932">
    <property type="entry name" value="PPM-type_phosphatase-like_dom"/>
</dbReference>
<dbReference type="AlphaFoldDB" id="A0A940MEC7"/>
<keyword evidence="1" id="KW-0378">Hydrolase</keyword>
<dbReference type="Proteomes" id="UP000670475">
    <property type="component" value="Unassembled WGS sequence"/>
</dbReference>
<protein>
    <submittedName>
        <fullName evidence="3">SpoIIE family protein phosphatase</fullName>
    </submittedName>
</protein>
<dbReference type="InterPro" id="IPR035965">
    <property type="entry name" value="PAS-like_dom_sf"/>
</dbReference>
<dbReference type="SUPFAM" id="SSF55785">
    <property type="entry name" value="PYP-like sensor domain (PAS domain)"/>
    <property type="match status" value="1"/>
</dbReference>
<gene>
    <name evidence="3" type="ORF">JFN87_18510</name>
</gene>
<dbReference type="InterPro" id="IPR052016">
    <property type="entry name" value="Bact_Sigma-Reg"/>
</dbReference>
<evidence type="ECO:0000313" key="3">
    <source>
        <dbReference type="EMBL" id="MBP0459482.1"/>
    </source>
</evidence>
<dbReference type="InterPro" id="IPR036457">
    <property type="entry name" value="PPM-type-like_dom_sf"/>
</dbReference>
<evidence type="ECO:0000313" key="4">
    <source>
        <dbReference type="Proteomes" id="UP000670475"/>
    </source>
</evidence>
<dbReference type="PANTHER" id="PTHR43156">
    <property type="entry name" value="STAGE II SPORULATION PROTEIN E-RELATED"/>
    <property type="match status" value="1"/>
</dbReference>
<name>A0A940MEC7_9ACTN</name>
<organism evidence="3 4">
    <name type="scientific">Streptomyces montanisoli</name>
    <dbReference type="NCBI Taxonomy" id="2798581"/>
    <lineage>
        <taxon>Bacteria</taxon>
        <taxon>Bacillati</taxon>
        <taxon>Actinomycetota</taxon>
        <taxon>Actinomycetes</taxon>
        <taxon>Kitasatosporales</taxon>
        <taxon>Streptomycetaceae</taxon>
        <taxon>Streptomyces</taxon>
    </lineage>
</organism>
<dbReference type="Pfam" id="PF08448">
    <property type="entry name" value="PAS_4"/>
    <property type="match status" value="1"/>
</dbReference>
<evidence type="ECO:0000259" key="2">
    <source>
        <dbReference type="SMART" id="SM00331"/>
    </source>
</evidence>
<proteinExistence type="predicted"/>
<sequence length="824" mass="83912">MSGPTSASHDGGDAVPLAMAGVALLLVDGDGLVAGWAAGSENLLGHAVARAPGRPLTALVTASGSSGLPAAGPDGSLGLLTATASDGSARPLAAWQWPLHGTAGGMRLIAAVEAGTGTATPDEEASQVLARFFGRAPVGIAITGRDLRTVWANPAMERIVGTPSGASTGARLTEAAAAPGDAAEPIEALMAEVLETGRPALDRAYVLSAPSWPRPRRACSTCVFRLDDASGRPLGVCAMAVDTTGTWRSRERLELLGEAGTNAAGTLDVGATAQALAELCVPRLADSVAVDLLDDLDDLNDLGEPDDLGGRERRGGAAPGACVTRRVGHHGTPHGCAAGDPPVSHRAGTPYARCVAEGVTYLAPSAEAAPGSWLPLTTAWRLPPEPGPGDDEGPGAQRTCGVLLVPLRAGGGAIGVVTFVRDPRDLFVPDDLATVEAVAERIATHVGNAWRFAREHGTALALQRELLPDDLPAVSALDVTSRYVPATAEGGVGGDWFDMIPLSGARSALVVGDVVGHGVGAAAAMGRFRTAVRTLAAMELAPEEVLARLDDLVIGSGTTWPAAGDPGVGASCLYAVYDPVDRTCVAARAGHPPLALVAPDGTVTLPDLPPGPPLGLGGLPFASGRCTVRDGSVLALFTDGLLGAHGRDAQAGLDGLRAALAAPAPSLDALAASVLDALVEGVPRDDVALLLARAHGLRGDQVADWTFARDPAAAAAARTAATGQLHDWGLGHLEFTVELAVSELVTNAVRHASGQDVGLRMIHDTALVCEVADGAATAPRPRHARATDESGRGLFLVAQVARRWGTRFTPEGKVIWAEFDEEPG</sequence>
<reference evidence="3" key="1">
    <citation type="submission" date="2021-03" db="EMBL/GenBank/DDBJ databases">
        <title>Whole genome sequence of Streptomyces bomunensis MMS17-BM035.</title>
        <authorList>
            <person name="Lee J.H."/>
        </authorList>
    </citation>
    <scope>NUCLEOTIDE SEQUENCE</scope>
    <source>
        <strain evidence="3">MMS17-BM035</strain>
    </source>
</reference>
<dbReference type="Pfam" id="PF07228">
    <property type="entry name" value="SpoIIE"/>
    <property type="match status" value="1"/>
</dbReference>
<comment type="caution">
    <text evidence="3">The sequence shown here is derived from an EMBL/GenBank/DDBJ whole genome shotgun (WGS) entry which is preliminary data.</text>
</comment>
<dbReference type="Gene3D" id="3.30.450.20">
    <property type="entry name" value="PAS domain"/>
    <property type="match status" value="1"/>
</dbReference>
<feature type="domain" description="PPM-type phosphatase" evidence="2">
    <location>
        <begin position="477"/>
        <end position="694"/>
    </location>
</feature>
<dbReference type="SUPFAM" id="SSF81606">
    <property type="entry name" value="PP2C-like"/>
    <property type="match status" value="1"/>
</dbReference>
<dbReference type="FunFam" id="3.30.565.10:FF:000028">
    <property type="entry name" value="PAS sensor protein"/>
    <property type="match status" value="1"/>
</dbReference>